<feature type="compositionally biased region" description="Basic and acidic residues" evidence="8">
    <location>
        <begin position="239"/>
        <end position="250"/>
    </location>
</feature>
<feature type="compositionally biased region" description="Polar residues" evidence="8">
    <location>
        <begin position="578"/>
        <end position="595"/>
    </location>
</feature>
<dbReference type="SUPFAM" id="SSF56204">
    <property type="entry name" value="Hect, E3 ligase catalytic domain"/>
    <property type="match status" value="1"/>
</dbReference>
<dbReference type="SUPFAM" id="SSF48371">
    <property type="entry name" value="ARM repeat"/>
    <property type="match status" value="1"/>
</dbReference>
<dbReference type="InterPro" id="IPR045322">
    <property type="entry name" value="HECTD1/TRIP12-like"/>
</dbReference>
<dbReference type="Gene3D" id="3.30.2160.10">
    <property type="entry name" value="Hect, E3 ligase catalytic domain"/>
    <property type="match status" value="1"/>
</dbReference>
<evidence type="ECO:0000256" key="1">
    <source>
        <dbReference type="ARBA" id="ARBA00000885"/>
    </source>
</evidence>
<comment type="function">
    <text evidence="7">E3 ubiquitin-protein ligase which accepts ubiquitin from an E2 ubiquitin-conjugating enzyme in the form of a thioester and then directly transfers the ubiquitin to targeted substrates.</text>
</comment>
<keyword evidence="5 6" id="KW-0833">Ubl conjugation pathway</keyword>
<dbReference type="InterPro" id="IPR000569">
    <property type="entry name" value="HECT_dom"/>
</dbReference>
<sequence>MDDKANCEVYVWGGERAAHIRVKNHIRLLHIRSESAGRTPTSSGQRKRHSPNQTDSANDGGAQGISNRTDALDSTKESKVRKISTTAQTKASKGNGEDDGGTSAADQSATDQSDQQNRTAPATRELQHLIDYFPDAQTTDGNRMTRSRAKAMQEKSGSDQQVGNNGGGNGGTNNGGGGSDSAAGVLVAPTTSKGAGGGYTGRSSGVCTPLTHHHAQSTSKKHHHHTTLRPQSSSSAAAEQHRHQHQDASRTQRGTGGGTTTAMTAPVDINMANATGLLDHAAIPTFHFTHGHGHHHQHVSTTAVLSIVEGLKSSNEIRQSEAATELADILLLGNEDSLPNLPIVEIVQSLCALLQKDHNFELMLTAARCITNMQEALPRALPVITEAIPLLLQKLKRIEYIDVAEQSLIALEVMSRRNAKNILLAGGLASTISHVDFFSLPSQRLAFSIAANCAIHVTHNEFSLVKDCLPDLTQRLVYVDDKRSLESICILFNRIIENMRQHSDKLRQILGANFEFLINVQKLLAIQPSNISSNTYLALLKSLRYICSQCSEAALALVRMDFGNTIRFLLVGTEKSAVSDNASGGETPRQSSSGTKVGGVDLVLRPPQQLREIISLVGQIVQKLPPDSVEVVSLLHLFPLFVEIGTNSTCAQLRHESLNVMMKMCCAVESVEQLEPILRDIPLAVYIAAMLSSNRNLGVLSSALQLAKVLLEKLPKLYIPLFETEGVFHEIQRLTAPIQSPTIDRKSESRSVAMAEQLLEGLVAGGGGVGAHQATSSSNMRMLIPQMLFNTGGQGTSGASSSSASSNSQNYHEALQQQQALVCNEAKQIVDNFSGEEAIKKYEITELIKYQKGYDKLCMLSTKFEQTGTDAGLEPLKMLKTFLLDSNGIGVPTSFQFNQSGIVSALVKYLTDSTGQLKPTRNIRLQRFSAVFFDIKDTQTNVDSVEADDRSLPFHLLVAKVLSTIATIEQFQVRITNLSGIITSGGATATALPTYQSALLGAGGPATLISTTLRGAQALRFFQTHQIRCNLRRHPSCKTSREWRHGRGSIKIDPFTSVSAIERYLIERGVGIASNSDAQTNHSDLDDESDDISDEDLSFTSTTPNEGHIELYIGEHRLPPEISVLQAIRQFSLPQDEDTVETIPSSIWLTTHTIYYRSSAAAAAAEPGTGKGAAPPATISSTATVAASMMMYSSSSSSSSSGGAPSTEPAASHASSSSSSASSSSAQRRRASKSTQQQQHKASSTTAAMFRQPERSGGSAGGWAALSSATSVVSLSTSTASASSSTAAASQQLHHHDRTSPNVYKSGVVPARPSPLEAYLKRQLSSELKDPCQNCLTLLQVLYGLNTFWWKIFDGADDDNNGELFQLPPITHRPIIAQSFFYSSKLNSKVTRQLADFLTVATQQIPKWTLDLVRAVPFVFNFPTRRSFLFCTAFGRDRALMHLVNETGNDEQDGGGHDAASRLITRLERRKVQIKRDNLLRDAQQIFTQLHTSRAMLEVGFHGEVGTGFGPTLEFYSTLSRSLQKSSLRLWDGTVRKYAESDRDGTGDDEYIFAAQGLYPQQLGTKAMTPRQFEQRIKRFEFIGRLLAQTLIDSRMLDLDLAPPVFKWLIGQEGTLGAEDFEKLDPIVYRSLRDIVQTEHDQFDELQVFFTYPGDSSLELIKGGKNVQVTKANCKQFMELVFYWRLVEGVRAEMEALRRGFHLIIANEALQIFTSDEISELFCGNDDEDDRVWSKSVLQHCIRPDHGYSYDSQQIKWLIDMLHGFPKEKRRRFLQFCTGSPRLPVGGFKGLSPPLTVVKKTASFVGNENELPSAMTCYNYLKIPPYESYRTFVDRFEVALQHVYSFFLT</sequence>
<organism evidence="10 11">
    <name type="scientific">Globodera rostochiensis</name>
    <name type="common">Golden nematode worm</name>
    <name type="synonym">Heterodera rostochiensis</name>
    <dbReference type="NCBI Taxonomy" id="31243"/>
    <lineage>
        <taxon>Eukaryota</taxon>
        <taxon>Metazoa</taxon>
        <taxon>Ecdysozoa</taxon>
        <taxon>Nematoda</taxon>
        <taxon>Chromadorea</taxon>
        <taxon>Rhabditida</taxon>
        <taxon>Tylenchina</taxon>
        <taxon>Tylenchomorpha</taxon>
        <taxon>Tylenchoidea</taxon>
        <taxon>Heteroderidae</taxon>
        <taxon>Heteroderinae</taxon>
        <taxon>Globodera</taxon>
    </lineage>
</organism>
<feature type="compositionally biased region" description="Basic and acidic residues" evidence="8">
    <location>
        <begin position="70"/>
        <end position="80"/>
    </location>
</feature>
<accession>A0A914H512</accession>
<name>A0A914H512_GLORO</name>
<comment type="pathway">
    <text evidence="2 7">Protein modification; protein ubiquitination.</text>
</comment>
<feature type="domain" description="HECT" evidence="9">
    <location>
        <begin position="1494"/>
        <end position="1849"/>
    </location>
</feature>
<evidence type="ECO:0000256" key="3">
    <source>
        <dbReference type="ARBA" id="ARBA00006331"/>
    </source>
</evidence>
<dbReference type="InterPro" id="IPR035983">
    <property type="entry name" value="Hect_E3_ubiquitin_ligase"/>
</dbReference>
<feature type="region of interest" description="Disordered" evidence="8">
    <location>
        <begin position="1193"/>
        <end position="1262"/>
    </location>
</feature>
<dbReference type="InterPro" id="IPR057948">
    <property type="entry name" value="TPR_TRIP12_N"/>
</dbReference>
<feature type="compositionally biased region" description="Low complexity" evidence="8">
    <location>
        <begin position="102"/>
        <end position="116"/>
    </location>
</feature>
<dbReference type="Pfam" id="PF00632">
    <property type="entry name" value="HECT"/>
    <property type="match status" value="1"/>
</dbReference>
<dbReference type="InterPro" id="IPR016024">
    <property type="entry name" value="ARM-type_fold"/>
</dbReference>
<feature type="region of interest" description="Disordered" evidence="8">
    <location>
        <begin position="1076"/>
        <end position="1104"/>
    </location>
</feature>
<dbReference type="GO" id="GO:0061630">
    <property type="term" value="F:ubiquitin protein ligase activity"/>
    <property type="evidence" value="ECO:0007669"/>
    <property type="project" value="UniProtKB-UniRule"/>
</dbReference>
<dbReference type="Proteomes" id="UP000887572">
    <property type="component" value="Unplaced"/>
</dbReference>
<feature type="region of interest" description="Disordered" evidence="8">
    <location>
        <begin position="1286"/>
        <end position="1306"/>
    </location>
</feature>
<feature type="compositionally biased region" description="Low complexity" evidence="8">
    <location>
        <begin position="1193"/>
        <end position="1226"/>
    </location>
</feature>
<dbReference type="SMART" id="SM00119">
    <property type="entry name" value="HECTc"/>
    <property type="match status" value="1"/>
</dbReference>
<dbReference type="PANTHER" id="PTHR45670:SF13">
    <property type="entry name" value="E3 UBIQUITIN-PROTEIN LIGASE TRIP12"/>
    <property type="match status" value="1"/>
</dbReference>
<dbReference type="EC" id="2.3.2.26" evidence="7"/>
<evidence type="ECO:0000313" key="10">
    <source>
        <dbReference type="Proteomes" id="UP000887572"/>
    </source>
</evidence>
<proteinExistence type="inferred from homology"/>
<evidence type="ECO:0000259" key="9">
    <source>
        <dbReference type="PROSITE" id="PS50237"/>
    </source>
</evidence>
<feature type="region of interest" description="Disordered" evidence="8">
    <location>
        <begin position="31"/>
        <end position="262"/>
    </location>
</feature>
<feature type="compositionally biased region" description="Gly residues" evidence="8">
    <location>
        <begin position="164"/>
        <end position="179"/>
    </location>
</feature>
<keyword evidence="4 7" id="KW-0808">Transferase</keyword>
<feature type="region of interest" description="Disordered" evidence="8">
    <location>
        <begin position="578"/>
        <end position="597"/>
    </location>
</feature>
<feature type="compositionally biased region" description="Basic residues" evidence="8">
    <location>
        <begin position="211"/>
        <end position="227"/>
    </location>
</feature>
<evidence type="ECO:0000256" key="5">
    <source>
        <dbReference type="ARBA" id="ARBA00022786"/>
    </source>
</evidence>
<feature type="active site" description="Glycyl thioester intermediate" evidence="6">
    <location>
        <position position="1817"/>
    </location>
</feature>
<comment type="catalytic activity">
    <reaction evidence="1 7">
        <text>S-ubiquitinyl-[E2 ubiquitin-conjugating enzyme]-L-cysteine + [acceptor protein]-L-lysine = [E2 ubiquitin-conjugating enzyme]-L-cysteine + N(6)-ubiquitinyl-[acceptor protein]-L-lysine.</text>
        <dbReference type="EC" id="2.3.2.26"/>
    </reaction>
</comment>
<dbReference type="Gene3D" id="3.30.2410.10">
    <property type="entry name" value="Hect, E3 ligase catalytic domain"/>
    <property type="match status" value="1"/>
</dbReference>
<evidence type="ECO:0000256" key="2">
    <source>
        <dbReference type="ARBA" id="ARBA00004906"/>
    </source>
</evidence>
<evidence type="ECO:0000256" key="4">
    <source>
        <dbReference type="ARBA" id="ARBA00022679"/>
    </source>
</evidence>
<protein>
    <recommendedName>
        <fullName evidence="7">E3 ubiquitin-protein ligase</fullName>
        <ecNumber evidence="7">2.3.2.26</ecNumber>
    </recommendedName>
</protein>
<feature type="compositionally biased region" description="Polar residues" evidence="8">
    <location>
        <begin position="83"/>
        <end position="92"/>
    </location>
</feature>
<keyword evidence="10" id="KW-1185">Reference proteome</keyword>
<evidence type="ECO:0000256" key="8">
    <source>
        <dbReference type="SAM" id="MobiDB-lite"/>
    </source>
</evidence>
<feature type="compositionally biased region" description="Acidic residues" evidence="8">
    <location>
        <begin position="1085"/>
        <end position="1097"/>
    </location>
</feature>
<evidence type="ECO:0000256" key="7">
    <source>
        <dbReference type="RuleBase" id="RU369009"/>
    </source>
</evidence>
<evidence type="ECO:0000256" key="6">
    <source>
        <dbReference type="PROSITE-ProRule" id="PRU00104"/>
    </source>
</evidence>
<dbReference type="InterPro" id="IPR011989">
    <property type="entry name" value="ARM-like"/>
</dbReference>
<comment type="similarity">
    <text evidence="3 7">Belongs to the UPL family. K-HECT subfamily.</text>
</comment>
<dbReference type="CDD" id="cd00078">
    <property type="entry name" value="HECTc"/>
    <property type="match status" value="1"/>
</dbReference>
<dbReference type="Pfam" id="PF25579">
    <property type="entry name" value="TPR_TRIP12_N"/>
    <property type="match status" value="1"/>
</dbReference>
<dbReference type="GO" id="GO:0043161">
    <property type="term" value="P:proteasome-mediated ubiquitin-dependent protein catabolic process"/>
    <property type="evidence" value="ECO:0007669"/>
    <property type="project" value="TreeGrafter"/>
</dbReference>
<dbReference type="PROSITE" id="PS50237">
    <property type="entry name" value="HECT"/>
    <property type="match status" value="1"/>
</dbReference>
<dbReference type="WBParaSite" id="Gr19_v10_g1405.t1">
    <property type="protein sequence ID" value="Gr19_v10_g1405.t1"/>
    <property type="gene ID" value="Gr19_v10_g1405"/>
</dbReference>
<dbReference type="Gene3D" id="3.90.1750.10">
    <property type="entry name" value="Hect, E3 ligase catalytic domains"/>
    <property type="match status" value="1"/>
</dbReference>
<dbReference type="GO" id="GO:0016607">
    <property type="term" value="C:nuclear speck"/>
    <property type="evidence" value="ECO:0007669"/>
    <property type="project" value="TreeGrafter"/>
</dbReference>
<reference evidence="11" key="1">
    <citation type="submission" date="2022-11" db="UniProtKB">
        <authorList>
            <consortium name="WormBaseParasite"/>
        </authorList>
    </citation>
    <scope>IDENTIFICATION</scope>
</reference>
<feature type="compositionally biased region" description="Polar residues" evidence="8">
    <location>
        <begin position="228"/>
        <end position="237"/>
    </location>
</feature>
<dbReference type="Gene3D" id="1.25.10.10">
    <property type="entry name" value="Leucine-rich Repeat Variant"/>
    <property type="match status" value="1"/>
</dbReference>
<dbReference type="GO" id="GO:0000209">
    <property type="term" value="P:protein polyubiquitination"/>
    <property type="evidence" value="ECO:0007669"/>
    <property type="project" value="TreeGrafter"/>
</dbReference>
<dbReference type="PANTHER" id="PTHR45670">
    <property type="entry name" value="E3 UBIQUITIN-PROTEIN LIGASE TRIP12"/>
    <property type="match status" value="1"/>
</dbReference>
<evidence type="ECO:0000313" key="11">
    <source>
        <dbReference type="WBParaSite" id="Gr19_v10_g1405.t1"/>
    </source>
</evidence>
<dbReference type="GO" id="GO:0006974">
    <property type="term" value="P:DNA damage response"/>
    <property type="evidence" value="ECO:0007669"/>
    <property type="project" value="TreeGrafter"/>
</dbReference>